<protein>
    <recommendedName>
        <fullName evidence="1">Thioredoxin domain-containing protein</fullName>
    </recommendedName>
</protein>
<dbReference type="PANTHER" id="PTHR47578:SF1">
    <property type="entry name" value="THIOREDOXIN-LIKE PROTEIN CDSP32, CHLOROPLASTIC"/>
    <property type="match status" value="1"/>
</dbReference>
<dbReference type="PANTHER" id="PTHR47578">
    <property type="entry name" value="THIOREDOXIN-LIKE PROTEIN CDSP32, CHLOROPLASTIC"/>
    <property type="match status" value="1"/>
</dbReference>
<dbReference type="SUPFAM" id="SSF52833">
    <property type="entry name" value="Thioredoxin-like"/>
    <property type="match status" value="2"/>
</dbReference>
<dbReference type="EMBL" id="JALJOT010000003">
    <property type="protein sequence ID" value="KAK9916781.1"/>
    <property type="molecule type" value="Genomic_DNA"/>
</dbReference>
<dbReference type="Gene3D" id="3.40.30.10">
    <property type="entry name" value="Glutaredoxin"/>
    <property type="match status" value="2"/>
</dbReference>
<accession>A0ABR2YYM5</accession>
<evidence type="ECO:0000313" key="2">
    <source>
        <dbReference type="EMBL" id="KAK9916781.1"/>
    </source>
</evidence>
<reference evidence="2 3" key="1">
    <citation type="journal article" date="2024" name="Nat. Commun.">
        <title>Phylogenomics reveals the evolutionary origins of lichenization in chlorophyte algae.</title>
        <authorList>
            <person name="Puginier C."/>
            <person name="Libourel C."/>
            <person name="Otte J."/>
            <person name="Skaloud P."/>
            <person name="Haon M."/>
            <person name="Grisel S."/>
            <person name="Petersen M."/>
            <person name="Berrin J.G."/>
            <person name="Delaux P.M."/>
            <person name="Dal Grande F."/>
            <person name="Keller J."/>
        </authorList>
    </citation>
    <scope>NUCLEOTIDE SEQUENCE [LARGE SCALE GENOMIC DNA]</scope>
    <source>
        <strain evidence="2 3">SAG 216-7</strain>
    </source>
</reference>
<keyword evidence="3" id="KW-1185">Reference proteome</keyword>
<sequence length="345" mass="38287">MTTLAGIKLLAQASLASQHYRSSYFVPFTAGRHRLFNSGNSCGRSCKPLKVRRRHALAAADTEEQESAEEAYQRRLRESQRVEERVNVIFSEAEFREELEKAGHELVVLEVESHQMCQSGLGPEAELHWEEDKKASLSRCANLKHVFARTARDCPDVTFLTLEVDTDEGQAACDALGVEVLPTVQFWRDGKKLWEHRGIVQLEQDLGEGVLFYGDSMADGVKASSFVGELKGRDDLEKFVQSQADTVLTVVNVSSSNATACVRVFAAIAALAKSFKGYAAFARLLYDTSDELTQLARELRVVEVPTFIFYRGGKEIIAAVAATLQKEKKGLIGWRPSKQLEQPGA</sequence>
<gene>
    <name evidence="2" type="ORF">WJX75_006936</name>
</gene>
<comment type="caution">
    <text evidence="2">The sequence shown here is derived from an EMBL/GenBank/DDBJ whole genome shotgun (WGS) entry which is preliminary data.</text>
</comment>
<name>A0ABR2YYM5_9CHLO</name>
<dbReference type="InterPro" id="IPR013766">
    <property type="entry name" value="Thioredoxin_domain"/>
</dbReference>
<evidence type="ECO:0000259" key="1">
    <source>
        <dbReference type="Pfam" id="PF00085"/>
    </source>
</evidence>
<evidence type="ECO:0000313" key="3">
    <source>
        <dbReference type="Proteomes" id="UP001491310"/>
    </source>
</evidence>
<dbReference type="InterPro" id="IPR044192">
    <property type="entry name" value="CDSP32"/>
</dbReference>
<dbReference type="CDD" id="cd02947">
    <property type="entry name" value="TRX_family"/>
    <property type="match status" value="1"/>
</dbReference>
<dbReference type="Pfam" id="PF00085">
    <property type="entry name" value="Thioredoxin"/>
    <property type="match status" value="1"/>
</dbReference>
<dbReference type="Proteomes" id="UP001491310">
    <property type="component" value="Unassembled WGS sequence"/>
</dbReference>
<proteinExistence type="predicted"/>
<feature type="domain" description="Thioredoxin" evidence="1">
    <location>
        <begin position="139"/>
        <end position="201"/>
    </location>
</feature>
<dbReference type="InterPro" id="IPR036249">
    <property type="entry name" value="Thioredoxin-like_sf"/>
</dbReference>
<organism evidence="2 3">
    <name type="scientific">Coccomyxa subellipsoidea</name>
    <dbReference type="NCBI Taxonomy" id="248742"/>
    <lineage>
        <taxon>Eukaryota</taxon>
        <taxon>Viridiplantae</taxon>
        <taxon>Chlorophyta</taxon>
        <taxon>core chlorophytes</taxon>
        <taxon>Trebouxiophyceae</taxon>
        <taxon>Trebouxiophyceae incertae sedis</taxon>
        <taxon>Coccomyxaceae</taxon>
        <taxon>Coccomyxa</taxon>
    </lineage>
</organism>